<keyword evidence="1" id="KW-0812">Transmembrane</keyword>
<evidence type="ECO:0008006" key="4">
    <source>
        <dbReference type="Google" id="ProtNLM"/>
    </source>
</evidence>
<comment type="caution">
    <text evidence="2">The sequence shown here is derived from an EMBL/GenBank/DDBJ whole genome shotgun (WGS) entry which is preliminary data.</text>
</comment>
<evidence type="ECO:0000313" key="3">
    <source>
        <dbReference type="Proteomes" id="UP001597063"/>
    </source>
</evidence>
<keyword evidence="1" id="KW-1133">Transmembrane helix</keyword>
<gene>
    <name evidence="2" type="ORF">ACFQZM_38925</name>
</gene>
<protein>
    <recommendedName>
        <fullName evidence="4">DUF3817 domain-containing protein</fullName>
    </recommendedName>
</protein>
<proteinExistence type="predicted"/>
<dbReference type="EMBL" id="JBHTGP010000018">
    <property type="protein sequence ID" value="MFD0690515.1"/>
    <property type="molecule type" value="Genomic_DNA"/>
</dbReference>
<evidence type="ECO:0000256" key="1">
    <source>
        <dbReference type="SAM" id="Phobius"/>
    </source>
</evidence>
<keyword evidence="3" id="KW-1185">Reference proteome</keyword>
<evidence type="ECO:0000313" key="2">
    <source>
        <dbReference type="EMBL" id="MFD0690515.1"/>
    </source>
</evidence>
<organism evidence="2 3">
    <name type="scientific">Actinomadura fibrosa</name>
    <dbReference type="NCBI Taxonomy" id="111802"/>
    <lineage>
        <taxon>Bacteria</taxon>
        <taxon>Bacillati</taxon>
        <taxon>Actinomycetota</taxon>
        <taxon>Actinomycetes</taxon>
        <taxon>Streptosporangiales</taxon>
        <taxon>Thermomonosporaceae</taxon>
        <taxon>Actinomadura</taxon>
    </lineage>
</organism>
<keyword evidence="1" id="KW-0472">Membrane</keyword>
<feature type="transmembrane region" description="Helical" evidence="1">
    <location>
        <begin position="40"/>
        <end position="58"/>
    </location>
</feature>
<dbReference type="RefSeq" id="WP_207400416.1">
    <property type="nucleotide sequence ID" value="NZ_CAACUY010000419.1"/>
</dbReference>
<name>A0ABW2XXN9_9ACTN</name>
<dbReference type="Proteomes" id="UP001597063">
    <property type="component" value="Unassembled WGS sequence"/>
</dbReference>
<reference evidence="3" key="1">
    <citation type="journal article" date="2019" name="Int. J. Syst. Evol. Microbiol.">
        <title>The Global Catalogue of Microorganisms (GCM) 10K type strain sequencing project: providing services to taxonomists for standard genome sequencing and annotation.</title>
        <authorList>
            <consortium name="The Broad Institute Genomics Platform"/>
            <consortium name="The Broad Institute Genome Sequencing Center for Infectious Disease"/>
            <person name="Wu L."/>
            <person name="Ma J."/>
        </authorList>
    </citation>
    <scope>NUCLEOTIDE SEQUENCE [LARGE SCALE GENOMIC DNA]</scope>
    <source>
        <strain evidence="3">JCM 9371</strain>
    </source>
</reference>
<sequence>MSAVRALRTAAAVEAASLAVLLGNLFTVHARAVSSLVGPLHGTAYVAVIAATLLLPAASRGTKWISVVPGVGGLLALRRLRRTEAPVPE</sequence>
<accession>A0ABW2XXN9</accession>